<protein>
    <recommendedName>
        <fullName evidence="1">RecA family profile 1 domain-containing protein</fullName>
    </recommendedName>
</protein>
<dbReference type="PROSITE" id="PS50162">
    <property type="entry name" value="RECA_2"/>
    <property type="match status" value="1"/>
</dbReference>
<evidence type="ECO:0000313" key="3">
    <source>
        <dbReference type="Proteomes" id="UP000252519"/>
    </source>
</evidence>
<dbReference type="GO" id="GO:0003677">
    <property type="term" value="F:DNA binding"/>
    <property type="evidence" value="ECO:0007669"/>
    <property type="project" value="InterPro"/>
</dbReference>
<dbReference type="GO" id="GO:0140664">
    <property type="term" value="F:ATP-dependent DNA damage sensor activity"/>
    <property type="evidence" value="ECO:0007669"/>
    <property type="project" value="InterPro"/>
</dbReference>
<dbReference type="SUPFAM" id="SSF52540">
    <property type="entry name" value="P-loop containing nucleoside triphosphate hydrolases"/>
    <property type="match status" value="1"/>
</dbReference>
<dbReference type="STRING" id="29170.A0A368FH31"/>
<gene>
    <name evidence="2" type="ORF">ANCCAN_24116</name>
</gene>
<evidence type="ECO:0000259" key="1">
    <source>
        <dbReference type="PROSITE" id="PS50162"/>
    </source>
</evidence>
<dbReference type="PANTHER" id="PTHR22942:SF30">
    <property type="entry name" value="MEIOTIC RECOMBINATION PROTEIN DMC1_LIM15 HOMOLOG"/>
    <property type="match status" value="1"/>
</dbReference>
<name>A0A368FH31_ANCCA</name>
<dbReference type="PANTHER" id="PTHR22942">
    <property type="entry name" value="RECA/RAD51/RADA DNA STRAND-PAIRING FAMILY MEMBER"/>
    <property type="match status" value="1"/>
</dbReference>
<dbReference type="OrthoDB" id="5849111at2759"/>
<dbReference type="Gene3D" id="3.40.50.300">
    <property type="entry name" value="P-loop containing nucleotide triphosphate hydrolases"/>
    <property type="match status" value="1"/>
</dbReference>
<keyword evidence="3" id="KW-1185">Reference proteome</keyword>
<dbReference type="EMBL" id="JOJR01001655">
    <property type="protein sequence ID" value="RCN30115.1"/>
    <property type="molecule type" value="Genomic_DNA"/>
</dbReference>
<evidence type="ECO:0000313" key="2">
    <source>
        <dbReference type="EMBL" id="RCN30115.1"/>
    </source>
</evidence>
<feature type="domain" description="RecA family profile 1" evidence="1">
    <location>
        <begin position="22"/>
        <end position="98"/>
    </location>
</feature>
<dbReference type="InterPro" id="IPR014774">
    <property type="entry name" value="KaiC-like_dom"/>
</dbReference>
<dbReference type="Pfam" id="PF06745">
    <property type="entry name" value="ATPase"/>
    <property type="match status" value="1"/>
</dbReference>
<dbReference type="InterPro" id="IPR020588">
    <property type="entry name" value="RecA_ATP-bd"/>
</dbReference>
<dbReference type="GO" id="GO:0005524">
    <property type="term" value="F:ATP binding"/>
    <property type="evidence" value="ECO:0007669"/>
    <property type="project" value="InterPro"/>
</dbReference>
<dbReference type="GO" id="GO:0006281">
    <property type="term" value="P:DNA repair"/>
    <property type="evidence" value="ECO:0007669"/>
    <property type="project" value="InterPro"/>
</dbReference>
<dbReference type="AlphaFoldDB" id="A0A368FH31"/>
<dbReference type="InterPro" id="IPR027417">
    <property type="entry name" value="P-loop_NTPase"/>
</dbReference>
<reference evidence="2 3" key="1">
    <citation type="submission" date="2014-10" db="EMBL/GenBank/DDBJ databases">
        <title>Draft genome of the hookworm Ancylostoma caninum.</title>
        <authorList>
            <person name="Mitreva M."/>
        </authorList>
    </citation>
    <scope>NUCLEOTIDE SEQUENCE [LARGE SCALE GENOMIC DNA]</scope>
    <source>
        <strain evidence="2 3">Baltimore</strain>
    </source>
</reference>
<sequence length="98" mass="10571">MGEKSSVQFKTARELHEFECSSSSALPSGCLALDDLLGGGFLPGCVTEICGEAGCGKSQICMQFAAVTIANGHRVICVETERGFSVKRLRQVRSFRLR</sequence>
<dbReference type="Proteomes" id="UP000252519">
    <property type="component" value="Unassembled WGS sequence"/>
</dbReference>
<accession>A0A368FH31</accession>
<organism evidence="2 3">
    <name type="scientific">Ancylostoma caninum</name>
    <name type="common">Dog hookworm</name>
    <dbReference type="NCBI Taxonomy" id="29170"/>
    <lineage>
        <taxon>Eukaryota</taxon>
        <taxon>Metazoa</taxon>
        <taxon>Ecdysozoa</taxon>
        <taxon>Nematoda</taxon>
        <taxon>Chromadorea</taxon>
        <taxon>Rhabditida</taxon>
        <taxon>Rhabditina</taxon>
        <taxon>Rhabditomorpha</taxon>
        <taxon>Strongyloidea</taxon>
        <taxon>Ancylostomatidae</taxon>
        <taxon>Ancylostomatinae</taxon>
        <taxon>Ancylostoma</taxon>
    </lineage>
</organism>
<comment type="caution">
    <text evidence="2">The sequence shown here is derived from an EMBL/GenBank/DDBJ whole genome shotgun (WGS) entry which is preliminary data.</text>
</comment>
<proteinExistence type="predicted"/>